<protein>
    <submittedName>
        <fullName evidence="1">Uncharacterized protein</fullName>
    </submittedName>
</protein>
<comment type="caution">
    <text evidence="1">The sequence shown here is derived from an EMBL/GenBank/DDBJ whole genome shotgun (WGS) entry which is preliminary data.</text>
</comment>
<gene>
    <name evidence="1" type="ORF">QFC19_001716</name>
</gene>
<accession>A0ACC2WFY5</accession>
<dbReference type="EMBL" id="JASBWR010000013">
    <property type="protein sequence ID" value="KAJ9110313.1"/>
    <property type="molecule type" value="Genomic_DNA"/>
</dbReference>
<proteinExistence type="predicted"/>
<sequence length="1167" mass="124421">MEDLHGEAEYLPSSVADTGSIDHPTTRGDPQLSAVSEDQQPSVRKRQRSDSYDYQAIYHSLPASPSAVLDLHSGQIDSILNNPAVSNLAPSTANSDAVLVTPSNASIERSQRAHSQPFTFHHDAETDTGHAAKKRRLFQHEHQLETTVGTEVTESKDDGNLTVPQHADESENHDLITAQLMASLQQAAEDPEYAASTLAHIEGNHAEQLPAVPSPARDDAEEDPSQHHHEHQSEMHGFPHDDILNAFISASVEASPRAPSISSPHIEVESPKIDVDKHTNQTLVIGSPSANNASPSQSENATTSVVIDPSLNRLGHRLAVSPHPVPVVPSPRSVTLSANTRPVPATVLPTTNGSSRSLSGTSSPRTPTLSNTRPVMVSAFPSAGPQLVRPVAKKTLPRDFTPSRPTEKGRRPTPRRLSGRGSASSPPMPNPYDLAVKNSIVVKPKPVVEEPDITSTLSVETLAVLEAAATSLSQIQGPVTQEHLEAIVLQLTNAGIDLSQLGLGNLVAQDEEDDTQNQYNNRADAHVDMSGSSIFNDGRNGMDTGLQPFNDMSDSQPDDMNLQAQSLIAALSALVPQSQPTAESVLRHSSVVKPEQVPTTIDLTDEPDEETSALVTETPVPDAEPDSTTKQAQSSPQPMTNHQSSTTEPANLEAQVTESSDELSQEKTRITSLDLTARIETLETLIRALEQESTEKAANVTGSSTATDGGAGTEANGTTAHNADQQTRTDATKEQPTVEVVSSQKETSPRAEPLTLEPEQGKERSNRLALYKDLLIAAKTESALSSVNIPPNPKDGTPNTPATAGQELVHEASSRLGETSPPAPVPDLLNPHTADVKADTPAPTGEESLRSDAAAQQATGVSSNATPPPVQPINQEKTQDQVPDASIHEPVIVKSEPIDIDFTVGTTSSNPPVLAHTGAEATVETHKDDQPAVGVSTYGEEESHAMQPVDTSMEEDPLLAELFPTFPMGGSPAHASHPQAEEESDPLLAGMLQELDATNGHDHMGYDNPHGNDFTGSWNPWAEVPHVIPETLVIAAIQAVSVTGALRLGGTFLARFPLHLGMKSVFVPNPTTGEDARALHEAGLDVKLYRFFDRANGGVDFAGMCEDLARAPEQSIVLLHVSGSSPTGASLITSQWRTLIDILKVRFSSAQKNSDPQKLIHYRSPLA</sequence>
<reference evidence="1" key="1">
    <citation type="submission" date="2023-04" db="EMBL/GenBank/DDBJ databases">
        <title>Draft Genome sequencing of Naganishia species isolated from polar environments using Oxford Nanopore Technology.</title>
        <authorList>
            <person name="Leo P."/>
            <person name="Venkateswaran K."/>
        </authorList>
    </citation>
    <scope>NUCLEOTIDE SEQUENCE</scope>
    <source>
        <strain evidence="1">MNA-CCFEE 5261</strain>
    </source>
</reference>
<keyword evidence="2" id="KW-1185">Reference proteome</keyword>
<organism evidence="1 2">
    <name type="scientific">Naganishia cerealis</name>
    <dbReference type="NCBI Taxonomy" id="610337"/>
    <lineage>
        <taxon>Eukaryota</taxon>
        <taxon>Fungi</taxon>
        <taxon>Dikarya</taxon>
        <taxon>Basidiomycota</taxon>
        <taxon>Agaricomycotina</taxon>
        <taxon>Tremellomycetes</taxon>
        <taxon>Filobasidiales</taxon>
        <taxon>Filobasidiaceae</taxon>
        <taxon>Naganishia</taxon>
    </lineage>
</organism>
<name>A0ACC2WFY5_9TREE</name>
<dbReference type="Proteomes" id="UP001241377">
    <property type="component" value="Unassembled WGS sequence"/>
</dbReference>
<evidence type="ECO:0000313" key="2">
    <source>
        <dbReference type="Proteomes" id="UP001241377"/>
    </source>
</evidence>
<evidence type="ECO:0000313" key="1">
    <source>
        <dbReference type="EMBL" id="KAJ9110313.1"/>
    </source>
</evidence>